<comment type="caution">
    <text evidence="1">The sequence shown here is derived from an EMBL/GenBank/DDBJ whole genome shotgun (WGS) entry which is preliminary data.</text>
</comment>
<organism evidence="1 2">
    <name type="scientific">Hathewaya limosa</name>
    <name type="common">Clostridium limosum</name>
    <dbReference type="NCBI Taxonomy" id="1536"/>
    <lineage>
        <taxon>Bacteria</taxon>
        <taxon>Bacillati</taxon>
        <taxon>Bacillota</taxon>
        <taxon>Clostridia</taxon>
        <taxon>Eubacteriales</taxon>
        <taxon>Clostridiaceae</taxon>
        <taxon>Hathewaya</taxon>
    </lineage>
</organism>
<dbReference type="RefSeq" id="WP_307355858.1">
    <property type="nucleotide sequence ID" value="NZ_BAAACJ010000030.1"/>
</dbReference>
<dbReference type="Proteomes" id="UP001224418">
    <property type="component" value="Unassembled WGS sequence"/>
</dbReference>
<keyword evidence="2" id="KW-1185">Reference proteome</keyword>
<reference evidence="1 2" key="1">
    <citation type="submission" date="2023-07" db="EMBL/GenBank/DDBJ databases">
        <title>Genomic Encyclopedia of Type Strains, Phase IV (KMG-IV): sequencing the most valuable type-strain genomes for metagenomic binning, comparative biology and taxonomic classification.</title>
        <authorList>
            <person name="Goeker M."/>
        </authorList>
    </citation>
    <scope>NUCLEOTIDE SEQUENCE [LARGE SCALE GENOMIC DNA]</scope>
    <source>
        <strain evidence="1 2">DSM 1400</strain>
    </source>
</reference>
<gene>
    <name evidence="1" type="ORF">QOZ93_001683</name>
</gene>
<sequence>MEIIYPSEFNKYMDKLESKYDINEAVKNELTFNKYEDFRLFNKKRGAKRQDIVFY</sequence>
<accession>A0ABU0JS99</accession>
<dbReference type="EMBL" id="JAUSWN010000013">
    <property type="protein sequence ID" value="MDQ0479940.1"/>
    <property type="molecule type" value="Genomic_DNA"/>
</dbReference>
<evidence type="ECO:0000313" key="1">
    <source>
        <dbReference type="EMBL" id="MDQ0479940.1"/>
    </source>
</evidence>
<proteinExistence type="predicted"/>
<protein>
    <submittedName>
        <fullName evidence="1">Uncharacterized protein</fullName>
    </submittedName>
</protein>
<evidence type="ECO:0000313" key="2">
    <source>
        <dbReference type="Proteomes" id="UP001224418"/>
    </source>
</evidence>
<name>A0ABU0JS99_HATLI</name>